<dbReference type="InterPro" id="IPR019356">
    <property type="entry name" value="Menorin_dom"/>
</dbReference>
<dbReference type="GO" id="GO:0016020">
    <property type="term" value="C:membrane"/>
    <property type="evidence" value="ECO:0007669"/>
    <property type="project" value="UniProtKB-SubCell"/>
</dbReference>
<feature type="compositionally biased region" description="Basic and acidic residues" evidence="7">
    <location>
        <begin position="1"/>
        <end position="12"/>
    </location>
</feature>
<dbReference type="EMBL" id="OY660887">
    <property type="protein sequence ID" value="CAJ1087348.1"/>
    <property type="molecule type" value="Genomic_DNA"/>
</dbReference>
<evidence type="ECO:0000256" key="4">
    <source>
        <dbReference type="ARBA" id="ARBA00023136"/>
    </source>
</evidence>
<dbReference type="PANTHER" id="PTHR21184:SF4">
    <property type="entry name" value="PROTEIN FAM151A"/>
    <property type="match status" value="1"/>
</dbReference>
<feature type="domain" description="Menorin-like" evidence="9">
    <location>
        <begin position="386"/>
        <end position="515"/>
    </location>
</feature>
<evidence type="ECO:0000256" key="3">
    <source>
        <dbReference type="ARBA" id="ARBA00022989"/>
    </source>
</evidence>
<evidence type="ECO:0000256" key="5">
    <source>
        <dbReference type="ARBA" id="ARBA00044104"/>
    </source>
</evidence>
<dbReference type="AlphaFoldDB" id="A0AAV1HN04"/>
<feature type="transmembrane region" description="Helical" evidence="8">
    <location>
        <begin position="48"/>
        <end position="71"/>
    </location>
</feature>
<feature type="domain" description="Menorin-like" evidence="9">
    <location>
        <begin position="101"/>
        <end position="338"/>
    </location>
</feature>
<evidence type="ECO:0000259" key="9">
    <source>
        <dbReference type="Pfam" id="PF10223"/>
    </source>
</evidence>
<organism evidence="10 11">
    <name type="scientific">Xyrichtys novacula</name>
    <name type="common">Pearly razorfish</name>
    <name type="synonym">Hemipteronotus novacula</name>
    <dbReference type="NCBI Taxonomy" id="13765"/>
    <lineage>
        <taxon>Eukaryota</taxon>
        <taxon>Metazoa</taxon>
        <taxon>Chordata</taxon>
        <taxon>Craniata</taxon>
        <taxon>Vertebrata</taxon>
        <taxon>Euteleostomi</taxon>
        <taxon>Actinopterygii</taxon>
        <taxon>Neopterygii</taxon>
        <taxon>Teleostei</taxon>
        <taxon>Neoteleostei</taxon>
        <taxon>Acanthomorphata</taxon>
        <taxon>Eupercaria</taxon>
        <taxon>Labriformes</taxon>
        <taxon>Labridae</taxon>
        <taxon>Xyrichtys</taxon>
    </lineage>
</organism>
<evidence type="ECO:0000313" key="10">
    <source>
        <dbReference type="EMBL" id="CAJ1087348.1"/>
    </source>
</evidence>
<dbReference type="Pfam" id="PF10223">
    <property type="entry name" value="Menorin_N"/>
    <property type="match status" value="2"/>
</dbReference>
<keyword evidence="3 8" id="KW-1133">Transmembrane helix</keyword>
<dbReference type="PANTHER" id="PTHR21184">
    <property type="entry name" value="MENORIN (DENDRITIC BRANCHING PROTEIN)"/>
    <property type="match status" value="1"/>
</dbReference>
<dbReference type="Proteomes" id="UP001178508">
    <property type="component" value="Chromosome 24"/>
</dbReference>
<comment type="similarity">
    <text evidence="6">Belongs to the menorin family.</text>
</comment>
<keyword evidence="11" id="KW-1185">Reference proteome</keyword>
<evidence type="ECO:0000256" key="8">
    <source>
        <dbReference type="SAM" id="Phobius"/>
    </source>
</evidence>
<dbReference type="GO" id="GO:0005615">
    <property type="term" value="C:extracellular space"/>
    <property type="evidence" value="ECO:0007669"/>
    <property type="project" value="TreeGrafter"/>
</dbReference>
<evidence type="ECO:0000256" key="7">
    <source>
        <dbReference type="SAM" id="MobiDB-lite"/>
    </source>
</evidence>
<evidence type="ECO:0000256" key="2">
    <source>
        <dbReference type="ARBA" id="ARBA00022692"/>
    </source>
</evidence>
<reference evidence="10" key="1">
    <citation type="submission" date="2023-08" db="EMBL/GenBank/DDBJ databases">
        <authorList>
            <person name="Alioto T."/>
            <person name="Alioto T."/>
            <person name="Gomez Garrido J."/>
        </authorList>
    </citation>
    <scope>NUCLEOTIDE SEQUENCE</scope>
</reference>
<evidence type="ECO:0000256" key="6">
    <source>
        <dbReference type="ARBA" id="ARBA00044953"/>
    </source>
</evidence>
<protein>
    <recommendedName>
        <fullName evidence="5">Protein FAM151A</fullName>
    </recommendedName>
</protein>
<accession>A0AAV1HN04</accession>
<proteinExistence type="inferred from homology"/>
<keyword evidence="2 8" id="KW-0812">Transmembrane</keyword>
<evidence type="ECO:0000256" key="1">
    <source>
        <dbReference type="ARBA" id="ARBA00004167"/>
    </source>
</evidence>
<name>A0AAV1HN04_XYRNO</name>
<sequence>MTEKEFNQRHEETEEGVQNRPQSKGPSVGMRQKPQRDLYLGFLTKQHLIVISVAVGLVVLLIIAAVTAVLFTRKSDPLLSFSTGGDMLDFLVQSGEIIKHDGLLATWFHRANSKEAMNKALASDSMILEADVTLEGYGTPNEKPIPIMAHPPEITSDNTLDQWLDAVLASRKGIKLDFKSLASVGHSLDLLREKNSSGGINRPVWLNADILRGPNVPGFMPQVNGSRFLELIQEKFPDVTLSPGWMVAYAPPLFTETYSRTMVEDMYNMVKNVPQQVTFPVHALLVQRGWQHISWLLSQSPRFSLTLWQGSTHPNVSDLLFIRDNSHPARVYYDIYEPTLSEFKQAARQQGRVWRFYPGGNLMNFLNPANSSDLDLPSTVIQPSSLDVSWFTVTDRTSLLAQLLDGASGMLVVPVTSNRNQHGVPVVESSEGSSEVFTLQDVLQMLGHRADAPWGLYLRICAQQLLEACLNLLHSAYSRGELYRPIWIGMESLQRTQDIKEFASTVERLFPYVTLVFKELNWPPSAPQTVTGLSLSQRPALHLNTAALPKGQETLSFVVDLMDRYDLIVEDDKINSAGVLADLKQLITQGKRRANTNIYILNNQP</sequence>
<comment type="subcellular location">
    <subcellularLocation>
        <location evidence="1">Membrane</location>
        <topology evidence="1">Single-pass membrane protein</topology>
    </subcellularLocation>
</comment>
<keyword evidence="4 8" id="KW-0472">Membrane</keyword>
<feature type="region of interest" description="Disordered" evidence="7">
    <location>
        <begin position="1"/>
        <end position="32"/>
    </location>
</feature>
<gene>
    <name evidence="10" type="ORF">XNOV1_A001521</name>
</gene>
<evidence type="ECO:0000313" key="11">
    <source>
        <dbReference type="Proteomes" id="UP001178508"/>
    </source>
</evidence>